<evidence type="ECO:0000256" key="4">
    <source>
        <dbReference type="ARBA" id="ARBA00022840"/>
    </source>
</evidence>
<dbReference type="PROSITE" id="PS00107">
    <property type="entry name" value="PROTEIN_KINASE_ATP"/>
    <property type="match status" value="1"/>
</dbReference>
<evidence type="ECO:0000256" key="1">
    <source>
        <dbReference type="ARBA" id="ARBA00022679"/>
    </source>
</evidence>
<dbReference type="PANTHER" id="PTHR43289">
    <property type="entry name" value="MITOGEN-ACTIVATED PROTEIN KINASE KINASE KINASE 20-RELATED"/>
    <property type="match status" value="1"/>
</dbReference>
<reference evidence="9 10" key="1">
    <citation type="submission" date="2023-04" db="EMBL/GenBank/DDBJ databases">
        <title>The genome sequence of Polyangium sorediatum DSM14670.</title>
        <authorList>
            <person name="Zhang X."/>
        </authorList>
    </citation>
    <scope>NUCLEOTIDE SEQUENCE [LARGE SCALE GENOMIC DNA]</scope>
    <source>
        <strain evidence="9 10">DSM 14670</strain>
    </source>
</reference>
<dbReference type="CDD" id="cd14014">
    <property type="entry name" value="STKc_PknB_like"/>
    <property type="match status" value="1"/>
</dbReference>
<feature type="binding site" evidence="5">
    <location>
        <position position="96"/>
    </location>
    <ligand>
        <name>ATP</name>
        <dbReference type="ChEBI" id="CHEBI:30616"/>
    </ligand>
</feature>
<dbReference type="Proteomes" id="UP001160301">
    <property type="component" value="Unassembled WGS sequence"/>
</dbReference>
<protein>
    <submittedName>
        <fullName evidence="9">Bifunctional serine/threonine-protein kinase/formylglycine-generating enzyme family protein</fullName>
        <ecNumber evidence="9">2.7.11.1</ecNumber>
    </submittedName>
</protein>
<dbReference type="InterPro" id="IPR000719">
    <property type="entry name" value="Prot_kinase_dom"/>
</dbReference>
<keyword evidence="1 9" id="KW-0808">Transferase</keyword>
<organism evidence="9 10">
    <name type="scientific">Polyangium sorediatum</name>
    <dbReference type="NCBI Taxonomy" id="889274"/>
    <lineage>
        <taxon>Bacteria</taxon>
        <taxon>Pseudomonadati</taxon>
        <taxon>Myxococcota</taxon>
        <taxon>Polyangia</taxon>
        <taxon>Polyangiales</taxon>
        <taxon>Polyangiaceae</taxon>
        <taxon>Polyangium</taxon>
    </lineage>
</organism>
<name>A0ABT6P7C3_9BACT</name>
<keyword evidence="2 5" id="KW-0547">Nucleotide-binding</keyword>
<accession>A0ABT6P7C3</accession>
<dbReference type="InterPro" id="IPR042095">
    <property type="entry name" value="SUMF_sf"/>
</dbReference>
<proteinExistence type="predicted"/>
<dbReference type="PANTHER" id="PTHR43289:SF6">
    <property type="entry name" value="SERINE_THREONINE-PROTEIN KINASE NEKL-3"/>
    <property type="match status" value="1"/>
</dbReference>
<keyword evidence="3 9" id="KW-0418">Kinase</keyword>
<feature type="coiled-coil region" evidence="6">
    <location>
        <begin position="376"/>
        <end position="403"/>
    </location>
</feature>
<dbReference type="Gene3D" id="3.90.1580.10">
    <property type="entry name" value="paralog of FGE (formylglycine-generating enzyme)"/>
    <property type="match status" value="1"/>
</dbReference>
<dbReference type="InterPro" id="IPR016187">
    <property type="entry name" value="CTDL_fold"/>
</dbReference>
<feature type="compositionally biased region" description="Polar residues" evidence="7">
    <location>
        <begin position="229"/>
        <end position="244"/>
    </location>
</feature>
<dbReference type="SUPFAM" id="SSF56436">
    <property type="entry name" value="C-type lectin-like"/>
    <property type="match status" value="1"/>
</dbReference>
<evidence type="ECO:0000313" key="9">
    <source>
        <dbReference type="EMBL" id="MDI1436519.1"/>
    </source>
</evidence>
<dbReference type="InterPro" id="IPR011009">
    <property type="entry name" value="Kinase-like_dom_sf"/>
</dbReference>
<evidence type="ECO:0000259" key="8">
    <source>
        <dbReference type="PROSITE" id="PS50011"/>
    </source>
</evidence>
<feature type="region of interest" description="Disordered" evidence="7">
    <location>
        <begin position="224"/>
        <end position="244"/>
    </location>
</feature>
<evidence type="ECO:0000256" key="3">
    <source>
        <dbReference type="ARBA" id="ARBA00022777"/>
    </source>
</evidence>
<dbReference type="EC" id="2.7.11.1" evidence="9"/>
<dbReference type="Pfam" id="PF03781">
    <property type="entry name" value="FGE-sulfatase"/>
    <property type="match status" value="1"/>
</dbReference>
<sequence>MSTREVAMREELRFIADKYGIGEDALRELERFCDGALPRVPTHRVDIRGTEHAVPAPIERKDYKERYEDIGPIGQGGFSEVREVWDRHVDRRVALKVQSPSRSLPEDCERFRQEVRITAQLQHPGVVPIYDWGELPDGRIWFTMKRVRGETIGHRIARLHGLRGAEYFQSLRRMLDDFRRLCEPVAYAHAEGIIHRDISPQNLMVGDLGEVHVMDWGLARDLSRDERPTASTASGTLRSDLSETSVRTRVAGTPFYMPPEQARGEIAAMGSASDVYALGAVLYEILSGRPPYASRPGAPEMPERIVERVCKGPPSPIEEVAPPEAPKELYALCRKAMERVPSNRFLDANALMTAVRDWLDGADRRARARRIVEDAHHAHRARIERMREDASRLRARARQILDRLRPFDRAQEKAVGWQFEDEAAAIEQDVLREEINWTQKLRSALNEVPDLEEAHAALAAHYAENLRRAEAEHDRPAATSFAALLEDHTAKLRADERARYEALLQGDGRLTLITEPAIARVVIKPYEPDSRYLVASEEKAYTTSTPLCDLRLPCGSYLVRLSAHGYRDVAYPVAIGRGEHWDGVRPGGTEAHPVRLLREEELGPEDVYVPPGWFVVGGDPRAGESMSRRRVWADGFVFRRHPVTNAEYAAFLNDLVEEGLVDLAQRHCPRRSPGAAFNGDAQLAYARDPRSGRYMLEDPEAEYARPVVCVDWYSAIAYAAHHARQTGLGWRLPSELEWEKAARGVDGRFMPWGDQIEPTWACVSGSHADRKHVMPVHSYPTDVSPYGVRGTAGNVRDWCIEPWRLDGPRVEGDVLQIETTTEEDDTDRAVRGGAWISSGDMMRLSVRYAERPTRRHGVLGFRLARSVTG</sequence>
<dbReference type="InterPro" id="IPR017441">
    <property type="entry name" value="Protein_kinase_ATP_BS"/>
</dbReference>
<evidence type="ECO:0000256" key="6">
    <source>
        <dbReference type="SAM" id="Coils"/>
    </source>
</evidence>
<feature type="domain" description="Protein kinase" evidence="8">
    <location>
        <begin position="67"/>
        <end position="359"/>
    </location>
</feature>
<dbReference type="InterPro" id="IPR005532">
    <property type="entry name" value="SUMF_dom"/>
</dbReference>
<dbReference type="Pfam" id="PF00069">
    <property type="entry name" value="Pkinase"/>
    <property type="match status" value="1"/>
</dbReference>
<keyword evidence="6" id="KW-0175">Coiled coil</keyword>
<keyword evidence="10" id="KW-1185">Reference proteome</keyword>
<dbReference type="PROSITE" id="PS50011">
    <property type="entry name" value="PROTEIN_KINASE_DOM"/>
    <property type="match status" value="1"/>
</dbReference>
<evidence type="ECO:0000256" key="2">
    <source>
        <dbReference type="ARBA" id="ARBA00022741"/>
    </source>
</evidence>
<dbReference type="Gene3D" id="3.30.200.20">
    <property type="entry name" value="Phosphorylase Kinase, domain 1"/>
    <property type="match status" value="1"/>
</dbReference>
<gene>
    <name evidence="9" type="ORF">QHF89_43840</name>
</gene>
<dbReference type="Gene3D" id="1.10.510.10">
    <property type="entry name" value="Transferase(Phosphotransferase) domain 1"/>
    <property type="match status" value="1"/>
</dbReference>
<evidence type="ECO:0000256" key="5">
    <source>
        <dbReference type="PROSITE-ProRule" id="PRU10141"/>
    </source>
</evidence>
<dbReference type="GO" id="GO:0004674">
    <property type="term" value="F:protein serine/threonine kinase activity"/>
    <property type="evidence" value="ECO:0007669"/>
    <property type="project" value="UniProtKB-EC"/>
</dbReference>
<evidence type="ECO:0000256" key="7">
    <source>
        <dbReference type="SAM" id="MobiDB-lite"/>
    </source>
</evidence>
<dbReference type="InterPro" id="IPR008266">
    <property type="entry name" value="Tyr_kinase_AS"/>
</dbReference>
<evidence type="ECO:0000313" key="10">
    <source>
        <dbReference type="Proteomes" id="UP001160301"/>
    </source>
</evidence>
<dbReference type="EMBL" id="JARZHI010000084">
    <property type="protein sequence ID" value="MDI1436519.1"/>
    <property type="molecule type" value="Genomic_DNA"/>
</dbReference>
<dbReference type="SUPFAM" id="SSF56112">
    <property type="entry name" value="Protein kinase-like (PK-like)"/>
    <property type="match status" value="1"/>
</dbReference>
<keyword evidence="4 5" id="KW-0067">ATP-binding</keyword>
<comment type="caution">
    <text evidence="9">The sequence shown here is derived from an EMBL/GenBank/DDBJ whole genome shotgun (WGS) entry which is preliminary data.</text>
</comment>
<dbReference type="PROSITE" id="PS00109">
    <property type="entry name" value="PROTEIN_KINASE_TYR"/>
    <property type="match status" value="1"/>
</dbReference>